<dbReference type="EMBL" id="VOIH02000006">
    <property type="protein sequence ID" value="KAF3445172.1"/>
    <property type="molecule type" value="Genomic_DNA"/>
</dbReference>
<keyword evidence="3" id="KW-1185">Reference proteome</keyword>
<protein>
    <submittedName>
        <fullName evidence="2">Uncharacterized protein</fullName>
    </submittedName>
</protein>
<keyword evidence="1" id="KW-0812">Transmembrane</keyword>
<dbReference type="PANTHER" id="PTHR31721:SF3">
    <property type="entry name" value="EXPRESSED PROTEIN"/>
    <property type="match status" value="1"/>
</dbReference>
<dbReference type="OrthoDB" id="1912077at2759"/>
<keyword evidence="1" id="KW-0472">Membrane</keyword>
<feature type="transmembrane region" description="Helical" evidence="1">
    <location>
        <begin position="126"/>
        <end position="152"/>
    </location>
</feature>
<proteinExistence type="predicted"/>
<dbReference type="Proteomes" id="UP000796880">
    <property type="component" value="Unassembled WGS sequence"/>
</dbReference>
<sequence length="192" mass="21232">MATTRLLRASKPLNFLGSSSSSSSPAATTFRCLSKGGLNGEKRLSWTGRGEERKPTATAVKASMASSESVITSEPQVRMMRGILDLVCVVRNANHAALLLLRKIFKKKSLRQRLQMIIERIIIDCRFFTLFAVGGSLIGSVLCFVEGCFTILESYFQYFHALSQKSDQGHHVVQLLIEAIGDMSLSLLVRFD</sequence>
<evidence type="ECO:0000256" key="1">
    <source>
        <dbReference type="SAM" id="Phobius"/>
    </source>
</evidence>
<gene>
    <name evidence="2" type="ORF">FNV43_RR14866</name>
</gene>
<keyword evidence="1" id="KW-1133">Transmembrane helix</keyword>
<name>A0A8K0H3L0_9ROSA</name>
<dbReference type="InterPro" id="IPR005134">
    <property type="entry name" value="UPF0114"/>
</dbReference>
<organism evidence="2 3">
    <name type="scientific">Rhamnella rubrinervis</name>
    <dbReference type="NCBI Taxonomy" id="2594499"/>
    <lineage>
        <taxon>Eukaryota</taxon>
        <taxon>Viridiplantae</taxon>
        <taxon>Streptophyta</taxon>
        <taxon>Embryophyta</taxon>
        <taxon>Tracheophyta</taxon>
        <taxon>Spermatophyta</taxon>
        <taxon>Magnoliopsida</taxon>
        <taxon>eudicotyledons</taxon>
        <taxon>Gunneridae</taxon>
        <taxon>Pentapetalae</taxon>
        <taxon>rosids</taxon>
        <taxon>fabids</taxon>
        <taxon>Rosales</taxon>
        <taxon>Rhamnaceae</taxon>
        <taxon>rhamnoid group</taxon>
        <taxon>Rhamneae</taxon>
        <taxon>Rhamnella</taxon>
    </lineage>
</organism>
<evidence type="ECO:0000313" key="2">
    <source>
        <dbReference type="EMBL" id="KAF3445172.1"/>
    </source>
</evidence>
<comment type="caution">
    <text evidence="2">The sequence shown here is derived from an EMBL/GenBank/DDBJ whole genome shotgun (WGS) entry which is preliminary data.</text>
</comment>
<accession>A0A8K0H3L0</accession>
<dbReference type="PANTHER" id="PTHR31721">
    <property type="entry name" value="OS06G0710300 PROTEIN"/>
    <property type="match status" value="1"/>
</dbReference>
<reference evidence="2" key="1">
    <citation type="submission" date="2020-03" db="EMBL/GenBank/DDBJ databases">
        <title>A high-quality chromosome-level genome assembly of a woody plant with both climbing and erect habits, Rhamnella rubrinervis.</title>
        <authorList>
            <person name="Lu Z."/>
            <person name="Yang Y."/>
            <person name="Zhu X."/>
            <person name="Sun Y."/>
        </authorList>
    </citation>
    <scope>NUCLEOTIDE SEQUENCE</scope>
    <source>
        <strain evidence="2">BYM</strain>
        <tissue evidence="2">Leaf</tissue>
    </source>
</reference>
<dbReference type="AlphaFoldDB" id="A0A8K0H3L0"/>
<dbReference type="Pfam" id="PF03350">
    <property type="entry name" value="UPF0114"/>
    <property type="match status" value="1"/>
</dbReference>
<evidence type="ECO:0000313" key="3">
    <source>
        <dbReference type="Proteomes" id="UP000796880"/>
    </source>
</evidence>